<dbReference type="Pfam" id="PF01237">
    <property type="entry name" value="Oxysterol_BP"/>
    <property type="match status" value="1"/>
</dbReference>
<accession>W2SE10</accession>
<dbReference type="Gene3D" id="3.30.70.3490">
    <property type="match status" value="1"/>
</dbReference>
<dbReference type="eggNOG" id="KOG2210">
    <property type="taxonomic scope" value="Eukaryota"/>
</dbReference>
<sequence length="502" mass="55399">MPDNEIAANRSTLKEFFASVATIRGDLSNITAPPFVLSTSSTVELPQHWASRPNVFATPTLAQTPEERMMKVVRWWLSSLRGQQYAGRDPAEGVKKPLNAVLGEVFVAQWGSSGDAEEGTTFLVSEQVSHHPPVTACRVWNDRVGVEAEGFTRQEITLAGGGVNIRQMGYALFSLRNWGETYLIPLPDVKVKGVLTGTPYPELGGHYQIVCTSGWAASVDFSGKGFLGLGGGGRKHGFEAKVYREGEEGRPVYSLSGNWDAEFTITDERTGRDVETFDVAREPAVEATTLPLEQQDPYETGRVWKGVREALNRGDMQGVSDAKNVLEEGQREMRKVEEREGRQWQRLFFRDVGEDSVGVDLMRRVGGEWKPEQTVGVWKFDLRAWEEKRRPYRGGLRPDNEMGGAMGNDTANGFATSQRSPASGKAQAVNGLSNEPLSDRSTPSTATSANDKVLPPIPAQIQQQEAQDAKLADGLGEMSLEEQAAVEEMLRDQYSSRRSKKR</sequence>
<comment type="similarity">
    <text evidence="1 2">Belongs to the OSBP family.</text>
</comment>
<evidence type="ECO:0000313" key="5">
    <source>
        <dbReference type="Proteomes" id="UP000030752"/>
    </source>
</evidence>
<dbReference type="Gene3D" id="1.10.287.2720">
    <property type="match status" value="1"/>
</dbReference>
<evidence type="ECO:0008006" key="6">
    <source>
        <dbReference type="Google" id="ProtNLM"/>
    </source>
</evidence>
<dbReference type="GO" id="GO:0008142">
    <property type="term" value="F:oxysterol binding"/>
    <property type="evidence" value="ECO:0007669"/>
    <property type="project" value="TreeGrafter"/>
</dbReference>
<evidence type="ECO:0000256" key="2">
    <source>
        <dbReference type="RuleBase" id="RU003844"/>
    </source>
</evidence>
<feature type="compositionally biased region" description="Polar residues" evidence="3">
    <location>
        <begin position="430"/>
        <end position="450"/>
    </location>
</feature>
<dbReference type="InterPro" id="IPR018494">
    <property type="entry name" value="Oxysterol-bd_CS"/>
</dbReference>
<dbReference type="InterPro" id="IPR000648">
    <property type="entry name" value="Oxysterol-bd"/>
</dbReference>
<keyword evidence="5" id="KW-1185">Reference proteome</keyword>
<dbReference type="InterPro" id="IPR037239">
    <property type="entry name" value="OSBP_sf"/>
</dbReference>
<evidence type="ECO:0000256" key="3">
    <source>
        <dbReference type="SAM" id="MobiDB-lite"/>
    </source>
</evidence>
<dbReference type="STRING" id="1220924.W2SE10"/>
<dbReference type="RefSeq" id="XP_008711624.1">
    <property type="nucleotide sequence ID" value="XM_008713402.1"/>
</dbReference>
<evidence type="ECO:0000313" key="4">
    <source>
        <dbReference type="EMBL" id="ETN46912.1"/>
    </source>
</evidence>
<dbReference type="OrthoDB" id="14833at2759"/>
<dbReference type="GeneID" id="19968440"/>
<organism evidence="4 5">
    <name type="scientific">Cyphellophora europaea (strain CBS 101466)</name>
    <name type="common">Phialophora europaea</name>
    <dbReference type="NCBI Taxonomy" id="1220924"/>
    <lineage>
        <taxon>Eukaryota</taxon>
        <taxon>Fungi</taxon>
        <taxon>Dikarya</taxon>
        <taxon>Ascomycota</taxon>
        <taxon>Pezizomycotina</taxon>
        <taxon>Eurotiomycetes</taxon>
        <taxon>Chaetothyriomycetidae</taxon>
        <taxon>Chaetothyriales</taxon>
        <taxon>Cyphellophoraceae</taxon>
        <taxon>Cyphellophora</taxon>
    </lineage>
</organism>
<dbReference type="Gene3D" id="2.40.160.120">
    <property type="match status" value="1"/>
</dbReference>
<name>W2SE10_CYPE1</name>
<dbReference type="AlphaFoldDB" id="W2SE10"/>
<protein>
    <recommendedName>
        <fullName evidence="6">Oxysterol-binding protein</fullName>
    </recommendedName>
</protein>
<dbReference type="PROSITE" id="PS01013">
    <property type="entry name" value="OSBP"/>
    <property type="match status" value="1"/>
</dbReference>
<dbReference type="HOGENOM" id="CLU_012334_0_1_1"/>
<gene>
    <name evidence="4" type="ORF">HMPREF1541_01101</name>
</gene>
<dbReference type="SUPFAM" id="SSF144000">
    <property type="entry name" value="Oxysterol-binding protein-like"/>
    <property type="match status" value="1"/>
</dbReference>
<proteinExistence type="inferred from homology"/>
<dbReference type="PANTHER" id="PTHR10972">
    <property type="entry name" value="OXYSTEROL-BINDING PROTEIN-RELATED"/>
    <property type="match status" value="1"/>
</dbReference>
<dbReference type="PANTHER" id="PTHR10972:SF92">
    <property type="entry name" value="OXYSTEROL BINDING PROTEIN"/>
    <property type="match status" value="1"/>
</dbReference>
<dbReference type="Proteomes" id="UP000030752">
    <property type="component" value="Unassembled WGS sequence"/>
</dbReference>
<feature type="compositionally biased region" description="Polar residues" evidence="3">
    <location>
        <begin position="409"/>
        <end position="421"/>
    </location>
</feature>
<feature type="region of interest" description="Disordered" evidence="3">
    <location>
        <begin position="392"/>
        <end position="476"/>
    </location>
</feature>
<dbReference type="GO" id="GO:0016020">
    <property type="term" value="C:membrane"/>
    <property type="evidence" value="ECO:0007669"/>
    <property type="project" value="TreeGrafter"/>
</dbReference>
<dbReference type="EMBL" id="KB822711">
    <property type="protein sequence ID" value="ETN46912.1"/>
    <property type="molecule type" value="Genomic_DNA"/>
</dbReference>
<reference evidence="4 5" key="1">
    <citation type="submission" date="2013-03" db="EMBL/GenBank/DDBJ databases">
        <title>The Genome Sequence of Phialophora europaea CBS 101466.</title>
        <authorList>
            <consortium name="The Broad Institute Genomics Platform"/>
            <person name="Cuomo C."/>
            <person name="de Hoog S."/>
            <person name="Gorbushina A."/>
            <person name="Walker B."/>
            <person name="Young S.K."/>
            <person name="Zeng Q."/>
            <person name="Gargeya S."/>
            <person name="Fitzgerald M."/>
            <person name="Haas B."/>
            <person name="Abouelleil A."/>
            <person name="Allen A.W."/>
            <person name="Alvarado L."/>
            <person name="Arachchi H.M."/>
            <person name="Berlin A.M."/>
            <person name="Chapman S.B."/>
            <person name="Gainer-Dewar J."/>
            <person name="Goldberg J."/>
            <person name="Griggs A."/>
            <person name="Gujja S."/>
            <person name="Hansen M."/>
            <person name="Howarth C."/>
            <person name="Imamovic A."/>
            <person name="Ireland A."/>
            <person name="Larimer J."/>
            <person name="McCowan C."/>
            <person name="Murphy C."/>
            <person name="Pearson M."/>
            <person name="Poon T.W."/>
            <person name="Priest M."/>
            <person name="Roberts A."/>
            <person name="Saif S."/>
            <person name="Shea T."/>
            <person name="Sisk P."/>
            <person name="Sykes S."/>
            <person name="Wortman J."/>
            <person name="Nusbaum C."/>
            <person name="Birren B."/>
        </authorList>
    </citation>
    <scope>NUCLEOTIDE SEQUENCE [LARGE SCALE GENOMIC DNA]</scope>
    <source>
        <strain evidence="4 5">CBS 101466</strain>
    </source>
</reference>
<dbReference type="InParanoid" id="W2SE10"/>
<evidence type="ECO:0000256" key="1">
    <source>
        <dbReference type="ARBA" id="ARBA00008842"/>
    </source>
</evidence>
<dbReference type="VEuPathDB" id="FungiDB:HMPREF1541_01101"/>
<dbReference type="GO" id="GO:0005829">
    <property type="term" value="C:cytosol"/>
    <property type="evidence" value="ECO:0007669"/>
    <property type="project" value="TreeGrafter"/>
</dbReference>